<dbReference type="PROSITE" id="PS51371">
    <property type="entry name" value="CBS"/>
    <property type="match status" value="1"/>
</dbReference>
<dbReference type="Pfam" id="PF00483">
    <property type="entry name" value="NTP_transferase"/>
    <property type="match status" value="1"/>
</dbReference>
<dbReference type="Pfam" id="PF00571">
    <property type="entry name" value="CBS"/>
    <property type="match status" value="1"/>
</dbReference>
<dbReference type="SUPFAM" id="SSF53448">
    <property type="entry name" value="Nucleotide-diphospho-sugar transferases"/>
    <property type="match status" value="1"/>
</dbReference>
<evidence type="ECO:0000313" key="4">
    <source>
        <dbReference type="Proteomes" id="UP000028486"/>
    </source>
</evidence>
<dbReference type="CDD" id="cd04607">
    <property type="entry name" value="CBS_pair_NTP_transferase_assoc"/>
    <property type="match status" value="1"/>
</dbReference>
<dbReference type="HOGENOM" id="CLU_045375_0_0_7"/>
<accession>A0A076FDN8</accession>
<gene>
    <name evidence="3" type="primary">ptmE</name>
    <name evidence="3" type="ORF">CIG1485E_0044</name>
</gene>
<name>A0A076FDN8_9BACT</name>
<evidence type="ECO:0000256" key="1">
    <source>
        <dbReference type="PROSITE-ProRule" id="PRU00703"/>
    </source>
</evidence>
<dbReference type="Proteomes" id="UP000028486">
    <property type="component" value="Chromosome"/>
</dbReference>
<dbReference type="AlphaFoldDB" id="A0A076FDN8"/>
<dbReference type="EMBL" id="CP009043">
    <property type="protein sequence ID" value="AII13924.1"/>
    <property type="molecule type" value="Genomic_DNA"/>
</dbReference>
<keyword evidence="3" id="KW-0548">Nucleotidyltransferase</keyword>
<dbReference type="RefSeq" id="WP_038452471.1">
    <property type="nucleotide sequence ID" value="NZ_CP009043.1"/>
</dbReference>
<dbReference type="PANTHER" id="PTHR22572">
    <property type="entry name" value="SUGAR-1-PHOSPHATE GUANYL TRANSFERASE"/>
    <property type="match status" value="1"/>
</dbReference>
<dbReference type="InterPro" id="IPR046342">
    <property type="entry name" value="CBS_dom_sf"/>
</dbReference>
<dbReference type="InterPro" id="IPR029044">
    <property type="entry name" value="Nucleotide-diphossugar_trans"/>
</dbReference>
<keyword evidence="4" id="KW-1185">Reference proteome</keyword>
<dbReference type="Gene3D" id="3.10.580.10">
    <property type="entry name" value="CBS-domain"/>
    <property type="match status" value="1"/>
</dbReference>
<protein>
    <submittedName>
        <fullName evidence="3">Glucosamine-1-P guanylyltransferase</fullName>
        <ecNumber evidence="3">2.7.7.-</ecNumber>
    </submittedName>
</protein>
<dbReference type="KEGG" id="caj:CIG1485E_0044"/>
<dbReference type="InterPro" id="IPR005835">
    <property type="entry name" value="NTP_transferase_dom"/>
</dbReference>
<dbReference type="OrthoDB" id="9788272at2"/>
<evidence type="ECO:0000313" key="3">
    <source>
        <dbReference type="EMBL" id="AII13924.1"/>
    </source>
</evidence>
<keyword evidence="1" id="KW-0129">CBS domain</keyword>
<dbReference type="EC" id="2.7.7.-" evidence="3"/>
<dbReference type="eggNOG" id="COG1208">
    <property type="taxonomic scope" value="Bacteria"/>
</dbReference>
<keyword evidence="3" id="KW-0808">Transferase</keyword>
<dbReference type="Gene3D" id="3.90.550.10">
    <property type="entry name" value="Spore Coat Polysaccharide Biosynthesis Protein SpsA, Chain A"/>
    <property type="match status" value="1"/>
</dbReference>
<evidence type="ECO:0000259" key="2">
    <source>
        <dbReference type="PROSITE" id="PS51371"/>
    </source>
</evidence>
<dbReference type="GO" id="GO:0016779">
    <property type="term" value="F:nucleotidyltransferase activity"/>
    <property type="evidence" value="ECO:0007669"/>
    <property type="project" value="UniProtKB-KW"/>
</dbReference>
<dbReference type="CDD" id="cd06426">
    <property type="entry name" value="NTP_transferase_like_2"/>
    <property type="match status" value="1"/>
</dbReference>
<dbReference type="InterPro" id="IPR000644">
    <property type="entry name" value="CBS_dom"/>
</dbReference>
<organism evidence="3 4">
    <name type="scientific">Campylobacter iguaniorum</name>
    <dbReference type="NCBI Taxonomy" id="1244531"/>
    <lineage>
        <taxon>Bacteria</taxon>
        <taxon>Pseudomonadati</taxon>
        <taxon>Campylobacterota</taxon>
        <taxon>Epsilonproteobacteria</taxon>
        <taxon>Campylobacterales</taxon>
        <taxon>Campylobacteraceae</taxon>
        <taxon>Campylobacter</taxon>
    </lineage>
</organism>
<reference evidence="4" key="1">
    <citation type="journal article" date="2014" name="Genome Announc.">
        <title>Complete Genome Sequence of Campylobacter iguaniorum Strain 1485ET, Isolated from a Bearded Dragon (Pogona vitticeps).</title>
        <authorList>
            <person name="Gilbert M.J."/>
            <person name="Miller W.G."/>
            <person name="Yee E."/>
            <person name="Kik M."/>
            <person name="Wagenaar J.A."/>
            <person name="Duim B."/>
        </authorList>
    </citation>
    <scope>NUCLEOTIDE SEQUENCE [LARGE SCALE GENOMIC DNA]</scope>
    <source>
        <strain evidence="4">1485E</strain>
    </source>
</reference>
<sequence length="348" mass="39484">MNNINNIKINQFSTIKEALVIIDAGSMQIALVTDKLGKLIGTITDGDIRRGLLNGLDLNSSIENIINRHPTVAKSSDTKETIIRLAIDRKLKQIPILDNNDIVIGIQEIDELIQPKTKPNKVILMVGGLGTRLRPLTDDMPKPMLNVGNKPILQTIVEKFAEYGYTNIIMCVNYKSNLIMDYFGNGEKFGVNIEYVLEGSRMGTAGALSLLKDKPNEEFFVMNGDLLTNVNFEHLHEYHKSNKSAATMCIREYSMQVPYGVVNLKDDKICSITEKPVHKFFVSAGIYMLSPKVLDFIPKDEFYDMPSLFNVLLLKNLAIHPFPIREYWLDIGRMEEYKKANEEYDEIF</sequence>
<proteinExistence type="predicted"/>
<dbReference type="InterPro" id="IPR050486">
    <property type="entry name" value="Mannose-1P_guanyltransferase"/>
</dbReference>
<dbReference type="eggNOG" id="COG0517">
    <property type="taxonomic scope" value="Bacteria"/>
</dbReference>
<feature type="domain" description="CBS" evidence="2">
    <location>
        <begin position="1"/>
        <end position="58"/>
    </location>
</feature>